<name>A0A512J8Y6_9HYPH</name>
<reference evidence="4" key="1">
    <citation type="journal article" date="2014" name="Int. J. Syst. Evol. Microbiol.">
        <title>Complete genome of a new Firmicutes species belonging to the dominant human colonic microbiota ('Ruminococcus bicirculans') reveals two chromosomes and a selective capacity to utilize plant glucans.</title>
        <authorList>
            <consortium name="NISC Comparative Sequencing Program"/>
            <person name="Wegmann U."/>
            <person name="Louis P."/>
            <person name="Goesmann A."/>
            <person name="Henrissat B."/>
            <person name="Duncan S.H."/>
            <person name="Flint H.J."/>
        </authorList>
    </citation>
    <scope>NUCLEOTIDE SEQUENCE</scope>
    <source>
        <strain evidence="4">NBRC 107715</strain>
    </source>
</reference>
<dbReference type="Proteomes" id="UP001156856">
    <property type="component" value="Unassembled WGS sequence"/>
</dbReference>
<dbReference type="PANTHER" id="PTHR36919">
    <property type="entry name" value="BLR1215 PROTEIN"/>
    <property type="match status" value="1"/>
</dbReference>
<evidence type="ECO:0000256" key="1">
    <source>
        <dbReference type="SAM" id="SignalP"/>
    </source>
</evidence>
<feature type="domain" description="DUF2147" evidence="2">
    <location>
        <begin position="43"/>
        <end position="148"/>
    </location>
</feature>
<dbReference type="Pfam" id="PF09917">
    <property type="entry name" value="DUF2147"/>
    <property type="match status" value="1"/>
</dbReference>
<feature type="chain" id="PRO_5021876761" description="DUF2147 domain-containing protein" evidence="1">
    <location>
        <begin position="38"/>
        <end position="150"/>
    </location>
</feature>
<gene>
    <name evidence="4" type="ORF">GCM10007888_14510</name>
    <name evidence="3" type="ORF">MOX02_44620</name>
</gene>
<dbReference type="EMBL" id="BSPK01000019">
    <property type="protein sequence ID" value="GLS63070.1"/>
    <property type="molecule type" value="Genomic_DNA"/>
</dbReference>
<feature type="signal peptide" evidence="1">
    <location>
        <begin position="1"/>
        <end position="37"/>
    </location>
</feature>
<sequence length="150" mass="15799">MVHNETNGRDPTMKTRTPRALTALLLGLAMLAPAAQAAPDASGIWLTETGDSKVRLSRCGSGMCGTIVSTSGKGIDENNPNPALRTRSVVGVQIVNATTPTADGYEGTLYNPKDGKTYSGSLKVTGPNTVEVAGCVMSVFCKRQTWKRVN</sequence>
<evidence type="ECO:0000313" key="5">
    <source>
        <dbReference type="Proteomes" id="UP000321960"/>
    </source>
</evidence>
<evidence type="ECO:0000313" key="6">
    <source>
        <dbReference type="Proteomes" id="UP001156856"/>
    </source>
</evidence>
<protein>
    <recommendedName>
        <fullName evidence="2">DUF2147 domain-containing protein</fullName>
    </recommendedName>
</protein>
<dbReference type="EMBL" id="BJZU01000103">
    <property type="protein sequence ID" value="GEP06424.1"/>
    <property type="molecule type" value="Genomic_DNA"/>
</dbReference>
<dbReference type="PANTHER" id="PTHR36919:SF2">
    <property type="entry name" value="BLL6627 PROTEIN"/>
    <property type="match status" value="1"/>
</dbReference>
<keyword evidence="1" id="KW-0732">Signal</keyword>
<evidence type="ECO:0000313" key="4">
    <source>
        <dbReference type="EMBL" id="GLS63070.1"/>
    </source>
</evidence>
<dbReference type="AlphaFoldDB" id="A0A512J8Y6"/>
<evidence type="ECO:0000313" key="3">
    <source>
        <dbReference type="EMBL" id="GEP06424.1"/>
    </source>
</evidence>
<dbReference type="Gene3D" id="2.40.128.520">
    <property type="match status" value="1"/>
</dbReference>
<accession>A0A512J8Y6</accession>
<keyword evidence="6" id="KW-1185">Reference proteome</keyword>
<reference evidence="3 5" key="3">
    <citation type="submission" date="2019-07" db="EMBL/GenBank/DDBJ databases">
        <title>Whole genome shotgun sequence of Methylobacterium oxalidis NBRC 107715.</title>
        <authorList>
            <person name="Hosoyama A."/>
            <person name="Uohara A."/>
            <person name="Ohji S."/>
            <person name="Ichikawa N."/>
        </authorList>
    </citation>
    <scope>NUCLEOTIDE SEQUENCE [LARGE SCALE GENOMIC DNA]</scope>
    <source>
        <strain evidence="3 5">NBRC 107715</strain>
    </source>
</reference>
<dbReference type="InterPro" id="IPR019223">
    <property type="entry name" value="DUF2147"/>
</dbReference>
<reference evidence="4" key="4">
    <citation type="submission" date="2023-01" db="EMBL/GenBank/DDBJ databases">
        <title>Draft genome sequence of Methylobacterium oxalidis strain NBRC 107715.</title>
        <authorList>
            <person name="Sun Q."/>
            <person name="Mori K."/>
        </authorList>
    </citation>
    <scope>NUCLEOTIDE SEQUENCE</scope>
    <source>
        <strain evidence="4">NBRC 107715</strain>
    </source>
</reference>
<dbReference type="Proteomes" id="UP000321960">
    <property type="component" value="Unassembled WGS sequence"/>
</dbReference>
<organism evidence="3 5">
    <name type="scientific">Methylobacterium oxalidis</name>
    <dbReference type="NCBI Taxonomy" id="944322"/>
    <lineage>
        <taxon>Bacteria</taxon>
        <taxon>Pseudomonadati</taxon>
        <taxon>Pseudomonadota</taxon>
        <taxon>Alphaproteobacteria</taxon>
        <taxon>Hyphomicrobiales</taxon>
        <taxon>Methylobacteriaceae</taxon>
        <taxon>Methylobacterium</taxon>
    </lineage>
</organism>
<comment type="caution">
    <text evidence="3">The sequence shown here is derived from an EMBL/GenBank/DDBJ whole genome shotgun (WGS) entry which is preliminary data.</text>
</comment>
<proteinExistence type="predicted"/>
<reference evidence="6" key="2">
    <citation type="journal article" date="2019" name="Int. J. Syst. Evol. Microbiol.">
        <title>The Global Catalogue of Microorganisms (GCM) 10K type strain sequencing project: providing services to taxonomists for standard genome sequencing and annotation.</title>
        <authorList>
            <consortium name="The Broad Institute Genomics Platform"/>
            <consortium name="The Broad Institute Genome Sequencing Center for Infectious Disease"/>
            <person name="Wu L."/>
            <person name="Ma J."/>
        </authorList>
    </citation>
    <scope>NUCLEOTIDE SEQUENCE [LARGE SCALE GENOMIC DNA]</scope>
    <source>
        <strain evidence="6">NBRC 107715</strain>
    </source>
</reference>
<evidence type="ECO:0000259" key="2">
    <source>
        <dbReference type="Pfam" id="PF09917"/>
    </source>
</evidence>